<reference evidence="1 2" key="1">
    <citation type="journal article" date="2018" name="Biotechnol. Adv.">
        <title>Improved genomic resources and new bioinformatic workflow for the carcinogenic parasite Clonorchis sinensis: Biotechnological implications.</title>
        <authorList>
            <person name="Wang D."/>
            <person name="Korhonen P.K."/>
            <person name="Gasser R.B."/>
            <person name="Young N.D."/>
        </authorList>
    </citation>
    <scope>NUCLEOTIDE SEQUENCE [LARGE SCALE GENOMIC DNA]</scope>
    <source>
        <strain evidence="1">Cs-k2</strain>
    </source>
</reference>
<evidence type="ECO:0000313" key="2">
    <source>
        <dbReference type="Proteomes" id="UP000286415"/>
    </source>
</evidence>
<dbReference type="Proteomes" id="UP000286415">
    <property type="component" value="Unassembled WGS sequence"/>
</dbReference>
<evidence type="ECO:0000313" key="1">
    <source>
        <dbReference type="EMBL" id="KAG5450700.1"/>
    </source>
</evidence>
<comment type="caution">
    <text evidence="1">The sequence shown here is derived from an EMBL/GenBank/DDBJ whole genome shotgun (WGS) entry which is preliminary data.</text>
</comment>
<dbReference type="EMBL" id="NIRI02000042">
    <property type="protein sequence ID" value="KAG5450700.1"/>
    <property type="molecule type" value="Genomic_DNA"/>
</dbReference>
<keyword evidence="2" id="KW-1185">Reference proteome</keyword>
<accession>A0A3R7CY09</accession>
<proteinExistence type="predicted"/>
<dbReference type="InParanoid" id="A0A3R7CY09"/>
<reference evidence="1 2" key="2">
    <citation type="journal article" date="2021" name="Genomics">
        <title>High-quality reference genome for Clonorchis sinensis.</title>
        <authorList>
            <person name="Young N.D."/>
            <person name="Stroehlein A.J."/>
            <person name="Kinkar L."/>
            <person name="Wang T."/>
            <person name="Sohn W.M."/>
            <person name="Chang B.C.H."/>
            <person name="Kaur P."/>
            <person name="Weisz D."/>
            <person name="Dudchenko O."/>
            <person name="Aiden E.L."/>
            <person name="Korhonen P.K."/>
            <person name="Gasser R.B."/>
        </authorList>
    </citation>
    <scope>NUCLEOTIDE SEQUENCE [LARGE SCALE GENOMIC DNA]</scope>
    <source>
        <strain evidence="1">Cs-k2</strain>
    </source>
</reference>
<sequence length="399" mass="44170">MTELKGKEGRDSWRTAYSGGSIIYGRYLCSTDGAMVPGSPQNQRQLLDREKHNHCSFLEAVSLSQKLSEGKDQRPFPSPELSVSTRALGLSLTSSQFGVRGICMHRHTPCLLAWLSQHQSWIAISTTSISLVVESEMSDRAWRKTKCQACTHHGVIGIKWCAPEGTTALDCGSPLRGPTGSTVDLQLIAARLRDANGYVESSYLPETVDGRHTTEGVDLHCLCGEHRLQIDRPNADTTDRHRFLCRTAFSLIELDNRTAQWRLFTGIQSGKGRSALGLNANLTPYISRLVASGSPDTRREKSVTVNRWAIRVCEPFLTRHSPGDGSIANSINMDVLGKHLTAFKLPPQRTLVQYLRYGNTLYTLLIRLLRTLRQVEHKVDGNSGTTCLPGEPQEGQTNS</sequence>
<gene>
    <name evidence="1" type="ORF">CSKR_102928</name>
</gene>
<protein>
    <submittedName>
        <fullName evidence="1">Uncharacterized protein</fullName>
    </submittedName>
</protein>
<organism evidence="1 2">
    <name type="scientific">Clonorchis sinensis</name>
    <name type="common">Chinese liver fluke</name>
    <dbReference type="NCBI Taxonomy" id="79923"/>
    <lineage>
        <taxon>Eukaryota</taxon>
        <taxon>Metazoa</taxon>
        <taxon>Spiralia</taxon>
        <taxon>Lophotrochozoa</taxon>
        <taxon>Platyhelminthes</taxon>
        <taxon>Trematoda</taxon>
        <taxon>Digenea</taxon>
        <taxon>Opisthorchiida</taxon>
        <taxon>Opisthorchiata</taxon>
        <taxon>Opisthorchiidae</taxon>
        <taxon>Clonorchis</taxon>
    </lineage>
</organism>
<name>A0A3R7CY09_CLOSI</name>
<dbReference type="AlphaFoldDB" id="A0A3R7CY09"/>